<organism evidence="1 2">
    <name type="scientific">Trichonephila inaurata madagascariensis</name>
    <dbReference type="NCBI Taxonomy" id="2747483"/>
    <lineage>
        <taxon>Eukaryota</taxon>
        <taxon>Metazoa</taxon>
        <taxon>Ecdysozoa</taxon>
        <taxon>Arthropoda</taxon>
        <taxon>Chelicerata</taxon>
        <taxon>Arachnida</taxon>
        <taxon>Araneae</taxon>
        <taxon>Araneomorphae</taxon>
        <taxon>Entelegynae</taxon>
        <taxon>Araneoidea</taxon>
        <taxon>Nephilidae</taxon>
        <taxon>Trichonephila</taxon>
        <taxon>Trichonephila inaurata</taxon>
    </lineage>
</organism>
<dbReference type="Proteomes" id="UP000886998">
    <property type="component" value="Unassembled WGS sequence"/>
</dbReference>
<evidence type="ECO:0000313" key="1">
    <source>
        <dbReference type="EMBL" id="GFY69331.1"/>
    </source>
</evidence>
<dbReference type="EMBL" id="BMAV01017557">
    <property type="protein sequence ID" value="GFY69331.1"/>
    <property type="molecule type" value="Genomic_DNA"/>
</dbReference>
<dbReference type="AlphaFoldDB" id="A0A8X6YE29"/>
<keyword evidence="2" id="KW-1185">Reference proteome</keyword>
<gene>
    <name evidence="1" type="ORF">TNIN_128801</name>
</gene>
<sequence>MEAKNILCFAQNHEFTRRYAAPHYLSSCRSTTDIVIDKDKNFGFVDGRSVVHYASKEGVSNLLQDESEIFFSINGDLPPIDFMKLVIRNCGLDFALVQ</sequence>
<protein>
    <submittedName>
        <fullName evidence="1">Uncharacterized protein</fullName>
    </submittedName>
</protein>
<name>A0A8X6YE29_9ARAC</name>
<accession>A0A8X6YE29</accession>
<reference evidence="1" key="1">
    <citation type="submission" date="2020-08" db="EMBL/GenBank/DDBJ databases">
        <title>Multicomponent nature underlies the extraordinary mechanical properties of spider dragline silk.</title>
        <authorList>
            <person name="Kono N."/>
            <person name="Nakamura H."/>
            <person name="Mori M."/>
            <person name="Yoshida Y."/>
            <person name="Ohtoshi R."/>
            <person name="Malay A.D."/>
            <person name="Moran D.A.P."/>
            <person name="Tomita M."/>
            <person name="Numata K."/>
            <person name="Arakawa K."/>
        </authorList>
    </citation>
    <scope>NUCLEOTIDE SEQUENCE</scope>
</reference>
<evidence type="ECO:0000313" key="2">
    <source>
        <dbReference type="Proteomes" id="UP000886998"/>
    </source>
</evidence>
<comment type="caution">
    <text evidence="1">The sequence shown here is derived from an EMBL/GenBank/DDBJ whole genome shotgun (WGS) entry which is preliminary data.</text>
</comment>
<proteinExistence type="predicted"/>